<evidence type="ECO:0000313" key="5">
    <source>
        <dbReference type="Proteomes" id="UP000886861"/>
    </source>
</evidence>
<organism evidence="4 5">
    <name type="scientific">Candidatus Caccopulliclostridium gallistercoris</name>
    <dbReference type="NCBI Taxonomy" id="2840719"/>
    <lineage>
        <taxon>Bacteria</taxon>
        <taxon>Bacillati</taxon>
        <taxon>Bacillota</taxon>
        <taxon>Clostridia</taxon>
        <taxon>Candidatus Caccopulliclostridium</taxon>
    </lineage>
</organism>
<name>A0A9D1SYF0_9FIRM</name>
<dbReference type="SUPFAM" id="SSF102405">
    <property type="entry name" value="MCP/YpsA-like"/>
    <property type="match status" value="1"/>
</dbReference>
<feature type="domain" description="DprA winged helix" evidence="3">
    <location>
        <begin position="298"/>
        <end position="353"/>
    </location>
</feature>
<comment type="caution">
    <text evidence="4">The sequence shown here is derived from an EMBL/GenBank/DDBJ whole genome shotgun (WGS) entry which is preliminary data.</text>
</comment>
<dbReference type="PANTHER" id="PTHR43022:SF1">
    <property type="entry name" value="PROTEIN SMF"/>
    <property type="match status" value="1"/>
</dbReference>
<evidence type="ECO:0000256" key="1">
    <source>
        <dbReference type="ARBA" id="ARBA00006525"/>
    </source>
</evidence>
<protein>
    <submittedName>
        <fullName evidence="4">DNA-protecting protein DprA</fullName>
    </submittedName>
</protein>
<proteinExistence type="inferred from homology"/>
<comment type="similarity">
    <text evidence="1">Belongs to the DprA/Smf family.</text>
</comment>
<dbReference type="NCBIfam" id="TIGR00732">
    <property type="entry name" value="dprA"/>
    <property type="match status" value="1"/>
</dbReference>
<dbReference type="Proteomes" id="UP000886861">
    <property type="component" value="Unassembled WGS sequence"/>
</dbReference>
<reference evidence="4" key="1">
    <citation type="submission" date="2020-10" db="EMBL/GenBank/DDBJ databases">
        <authorList>
            <person name="Gilroy R."/>
        </authorList>
    </citation>
    <scope>NUCLEOTIDE SEQUENCE</scope>
    <source>
        <strain evidence="4">CHK186-9395</strain>
    </source>
</reference>
<evidence type="ECO:0000259" key="2">
    <source>
        <dbReference type="Pfam" id="PF02481"/>
    </source>
</evidence>
<evidence type="ECO:0000313" key="4">
    <source>
        <dbReference type="EMBL" id="HIV01360.1"/>
    </source>
</evidence>
<dbReference type="GO" id="GO:0009294">
    <property type="term" value="P:DNA-mediated transformation"/>
    <property type="evidence" value="ECO:0007669"/>
    <property type="project" value="InterPro"/>
</dbReference>
<dbReference type="AlphaFoldDB" id="A0A9D1SYF0"/>
<sequence>MYNLKEKAIILLSLFDFMTSKKMEEVLALYDEPEDILKEIIPEVENLVGKENYKKMLEYFDKNLLPSYIDALEKDNVKCITIYSENYPKKLLDLDLPPYILFCKGDISLLNTRCFGIVGSRVPTAYGRTVTQSFARGLAENGLTIVSGLAMGVDKIAHETTLDVGGKTIAVLGGGFKHIYPAMNENLANSIIEKGLLVSEYRPSVRPTAYSFPVRNRIIAGLSDGILITEAGEKSGALHTKEYSLECGRDVFAVPGNITSAKSAGTNRLLKSMQSALVTSYEDILEAYSITPLKHKKPARQLGFNEQIIMNTLQDGEKSFDEIQIKTGLEIKILNSCLTTLQISGLIKKLPGNEYMLSGN</sequence>
<dbReference type="Pfam" id="PF17782">
    <property type="entry name" value="WHD_DprA"/>
    <property type="match status" value="1"/>
</dbReference>
<accession>A0A9D1SYF0</accession>
<dbReference type="PANTHER" id="PTHR43022">
    <property type="entry name" value="PROTEIN SMF"/>
    <property type="match status" value="1"/>
</dbReference>
<dbReference type="InterPro" id="IPR057666">
    <property type="entry name" value="DrpA_SLOG"/>
</dbReference>
<gene>
    <name evidence="4" type="primary">dprA</name>
    <name evidence="4" type="ORF">IAA62_02245</name>
</gene>
<feature type="domain" description="Smf/DprA SLOG" evidence="2">
    <location>
        <begin position="78"/>
        <end position="288"/>
    </location>
</feature>
<dbReference type="Gene3D" id="3.40.50.450">
    <property type="match status" value="1"/>
</dbReference>
<reference evidence="4" key="2">
    <citation type="journal article" date="2021" name="PeerJ">
        <title>Extensive microbial diversity within the chicken gut microbiome revealed by metagenomics and culture.</title>
        <authorList>
            <person name="Gilroy R."/>
            <person name="Ravi A."/>
            <person name="Getino M."/>
            <person name="Pursley I."/>
            <person name="Horton D.L."/>
            <person name="Alikhan N.F."/>
            <person name="Baker D."/>
            <person name="Gharbi K."/>
            <person name="Hall N."/>
            <person name="Watson M."/>
            <person name="Adriaenssens E.M."/>
            <person name="Foster-Nyarko E."/>
            <person name="Jarju S."/>
            <person name="Secka A."/>
            <person name="Antonio M."/>
            <person name="Oren A."/>
            <person name="Chaudhuri R.R."/>
            <person name="La Ragione R."/>
            <person name="Hildebrand F."/>
            <person name="Pallen M.J."/>
        </authorList>
    </citation>
    <scope>NUCLEOTIDE SEQUENCE</scope>
    <source>
        <strain evidence="4">CHK186-9395</strain>
    </source>
</reference>
<dbReference type="Pfam" id="PF02481">
    <property type="entry name" value="DNA_processg_A"/>
    <property type="match status" value="1"/>
</dbReference>
<evidence type="ECO:0000259" key="3">
    <source>
        <dbReference type="Pfam" id="PF17782"/>
    </source>
</evidence>
<dbReference type="EMBL" id="DVOJ01000007">
    <property type="protein sequence ID" value="HIV01360.1"/>
    <property type="molecule type" value="Genomic_DNA"/>
</dbReference>
<dbReference type="InterPro" id="IPR003488">
    <property type="entry name" value="DprA"/>
</dbReference>
<dbReference type="InterPro" id="IPR041614">
    <property type="entry name" value="DprA_WH"/>
</dbReference>